<dbReference type="CDD" id="cd00160">
    <property type="entry name" value="RhoGEF"/>
    <property type="match status" value="1"/>
</dbReference>
<feature type="compositionally biased region" description="Low complexity" evidence="3">
    <location>
        <begin position="603"/>
        <end position="614"/>
    </location>
</feature>
<dbReference type="Pfam" id="PF00621">
    <property type="entry name" value="RhoGEF"/>
    <property type="match status" value="1"/>
</dbReference>
<feature type="region of interest" description="Disordered" evidence="3">
    <location>
        <begin position="564"/>
        <end position="584"/>
    </location>
</feature>
<dbReference type="GO" id="GO:0005085">
    <property type="term" value="F:guanyl-nucleotide exchange factor activity"/>
    <property type="evidence" value="ECO:0007669"/>
    <property type="project" value="UniProtKB-KW"/>
</dbReference>
<dbReference type="SUPFAM" id="SSF50729">
    <property type="entry name" value="PH domain-like"/>
    <property type="match status" value="1"/>
</dbReference>
<dbReference type="Gene3D" id="1.20.870.10">
    <property type="entry name" value="Son of sevenless (SoS) protein Chain: S domain 1"/>
    <property type="match status" value="1"/>
</dbReference>
<dbReference type="Gene3D" id="2.30.29.30">
    <property type="entry name" value="Pleckstrin-homology domain (PH domain)/Phosphotyrosine-binding domain (PTB)"/>
    <property type="match status" value="1"/>
</dbReference>
<dbReference type="InterPro" id="IPR000651">
    <property type="entry name" value="Ras-like_Gua-exchang_fac_N"/>
</dbReference>
<sequence>MQKYIHLVQIVETEKVAANQLRHQLEDQDTEIERLKSEIVALNKTKEKMRPYQGNQEDEDPDIKKIKKVQSFMRGWLCRRKWKTIVQDYICSPHAESMRKRNQIVFNMVEAESEYVHQLYVLVNCFLRPLRMAASSKKPPISHDDVSSIFLNSETIMFLHEIFHQGLKARIANWPTLILADLFDILLPMLNIYQEFVRNHQYSLQVLANCKQNRDFDKLLKQYEANPACEGRMLETFLTYPMFQIPRYIITLHELLAHTPHEHVERKSLEFAKSKLEELSRVMHDEVSDTENIRKNLAIERTIVEGCDILLDTSQTFIRQGSLIQVPSVERGKLSKVRLGSLSLKKEGERQCFLFTKHFLICTRSSGGKLHLLKTGGVLSLMECTLVEETEASDDDCKLNSAVSTKGSGQVFGHLDFKLIVEPTDAPPFTVCIDNIRCNGLMTIVFEENSKVTVPHMIKDDVDICFSKTLNSCKVPQIRYASVERLLERLTDLRFLSIDFLNTFLHTYRIFTTAAVVLEKLSDIYRRPFTSIPVRSLELFFATSQNNRGEYLADGKSPHLCRKFSSPPPLSLSRTSSPARTRKLSLTSSLNSRIGALDLSASSVASSPTSNYSPATSPPPTGSKAPLDLSRGLSSPEQSPGSAEDSLENPRLDLCNKLRRSIRRAAVLETVSVDRTIPESTSVVDTAELSPCRSPSTPRHLRYRQPGGESCAGSASHFQQSWISVISAGQQSYGTAVSQVLKIKEPLKCEVCLLNLSRSNEAWKHVETSV</sequence>
<dbReference type="InterPro" id="IPR035899">
    <property type="entry name" value="DBL_dom_sf"/>
</dbReference>
<dbReference type="InterPro" id="IPR000219">
    <property type="entry name" value="DH_dom"/>
</dbReference>
<keyword evidence="7" id="KW-1185">Reference proteome</keyword>
<feature type="region of interest" description="Disordered" evidence="3">
    <location>
        <begin position="603"/>
        <end position="650"/>
    </location>
</feature>
<dbReference type="PANTHER" id="PTHR12673">
    <property type="entry name" value="FACIOGENITAL DYSPLASIA PROTEIN"/>
    <property type="match status" value="1"/>
</dbReference>
<proteinExistence type="predicted"/>
<evidence type="ECO:0000259" key="4">
    <source>
        <dbReference type="PROSITE" id="PS50010"/>
    </source>
</evidence>
<evidence type="ECO:0000313" key="6">
    <source>
        <dbReference type="EMBL" id="RLV97445.1"/>
    </source>
</evidence>
<dbReference type="Pfam" id="PF00618">
    <property type="entry name" value="RasGEF_N"/>
    <property type="match status" value="1"/>
</dbReference>
<feature type="compositionally biased region" description="Polar residues" evidence="3">
    <location>
        <begin position="632"/>
        <end position="641"/>
    </location>
</feature>
<organism evidence="6 7">
    <name type="scientific">Chloebia gouldiae</name>
    <name type="common">Gouldian finch</name>
    <name type="synonym">Erythrura gouldiae</name>
    <dbReference type="NCBI Taxonomy" id="44316"/>
    <lineage>
        <taxon>Eukaryota</taxon>
        <taxon>Metazoa</taxon>
        <taxon>Chordata</taxon>
        <taxon>Craniata</taxon>
        <taxon>Vertebrata</taxon>
        <taxon>Euteleostomi</taxon>
        <taxon>Archelosauria</taxon>
        <taxon>Archosauria</taxon>
        <taxon>Dinosauria</taxon>
        <taxon>Saurischia</taxon>
        <taxon>Theropoda</taxon>
        <taxon>Coelurosauria</taxon>
        <taxon>Aves</taxon>
        <taxon>Neognathae</taxon>
        <taxon>Neoaves</taxon>
        <taxon>Telluraves</taxon>
        <taxon>Australaves</taxon>
        <taxon>Passeriformes</taxon>
        <taxon>Passeroidea</taxon>
        <taxon>Passeridae</taxon>
        <taxon>Chloebia</taxon>
    </lineage>
</organism>
<dbReference type="Gene3D" id="1.20.900.10">
    <property type="entry name" value="Dbl homology (DH) domain"/>
    <property type="match status" value="1"/>
</dbReference>
<feature type="coiled-coil region" evidence="2">
    <location>
        <begin position="8"/>
        <end position="45"/>
    </location>
</feature>
<dbReference type="PROSITE" id="PS50096">
    <property type="entry name" value="IQ"/>
    <property type="match status" value="1"/>
</dbReference>
<feature type="non-terminal residue" evidence="6">
    <location>
        <position position="770"/>
    </location>
</feature>
<dbReference type="InterPro" id="IPR051092">
    <property type="entry name" value="FYVE_RhoGEF_PH"/>
</dbReference>
<dbReference type="GO" id="GO:0005737">
    <property type="term" value="C:cytoplasm"/>
    <property type="evidence" value="ECO:0007669"/>
    <property type="project" value="TreeGrafter"/>
</dbReference>
<protein>
    <recommendedName>
        <fullName evidence="8">DH domain-containing protein</fullName>
    </recommendedName>
</protein>
<feature type="domain" description="N-terminal Ras-GEF" evidence="5">
    <location>
        <begin position="474"/>
        <end position="591"/>
    </location>
</feature>
<keyword evidence="1" id="KW-0344">Guanine-nucleotide releasing factor</keyword>
<dbReference type="OrthoDB" id="10254377at2759"/>
<dbReference type="FunFam" id="1.20.870.10:FF:000004">
    <property type="entry name" value="Ras-specific guanine nucleotide-releasing factor 1 isoform 2"/>
    <property type="match status" value="1"/>
</dbReference>
<dbReference type="SUPFAM" id="SSF48366">
    <property type="entry name" value="Ras GEF"/>
    <property type="match status" value="1"/>
</dbReference>
<dbReference type="FunFam" id="1.20.900.10:FF:000005">
    <property type="entry name" value="Ras-specific guanine nucleotide-releasing factor 1 isoform 2"/>
    <property type="match status" value="1"/>
</dbReference>
<dbReference type="InterPro" id="IPR011993">
    <property type="entry name" value="PH-like_dom_sf"/>
</dbReference>
<gene>
    <name evidence="6" type="ORF">DV515_00011742</name>
</gene>
<dbReference type="PANTHER" id="PTHR12673:SF159">
    <property type="entry name" value="LD03170P"/>
    <property type="match status" value="1"/>
</dbReference>
<dbReference type="CDD" id="cd06224">
    <property type="entry name" value="REM"/>
    <property type="match status" value="1"/>
</dbReference>
<evidence type="ECO:0000256" key="1">
    <source>
        <dbReference type="PROSITE-ProRule" id="PRU00135"/>
    </source>
</evidence>
<dbReference type="PROSITE" id="PS50010">
    <property type="entry name" value="DH_2"/>
    <property type="match status" value="1"/>
</dbReference>
<name>A0A3L8S5C5_CHLGU</name>
<dbReference type="AlphaFoldDB" id="A0A3L8S5C5"/>
<evidence type="ECO:0000256" key="3">
    <source>
        <dbReference type="SAM" id="MobiDB-lite"/>
    </source>
</evidence>
<dbReference type="PROSITE" id="PS50212">
    <property type="entry name" value="RASGEF_NTER"/>
    <property type="match status" value="1"/>
</dbReference>
<comment type="caution">
    <text evidence="6">The sequence shown here is derived from an EMBL/GenBank/DDBJ whole genome shotgun (WGS) entry which is preliminary data.</text>
</comment>
<evidence type="ECO:0000313" key="7">
    <source>
        <dbReference type="Proteomes" id="UP000276834"/>
    </source>
</evidence>
<evidence type="ECO:0000256" key="2">
    <source>
        <dbReference type="SAM" id="Coils"/>
    </source>
</evidence>
<dbReference type="EMBL" id="QUSF01000057">
    <property type="protein sequence ID" value="RLV97445.1"/>
    <property type="molecule type" value="Genomic_DNA"/>
</dbReference>
<evidence type="ECO:0008006" key="8">
    <source>
        <dbReference type="Google" id="ProtNLM"/>
    </source>
</evidence>
<dbReference type="SMART" id="SM00229">
    <property type="entry name" value="RasGEFN"/>
    <property type="match status" value="1"/>
</dbReference>
<dbReference type="Proteomes" id="UP000276834">
    <property type="component" value="Unassembled WGS sequence"/>
</dbReference>
<dbReference type="STRING" id="44316.ENSEGOP00005022909"/>
<keyword evidence="2" id="KW-0175">Coiled coil</keyword>
<evidence type="ECO:0000259" key="5">
    <source>
        <dbReference type="PROSITE" id="PS50212"/>
    </source>
</evidence>
<reference evidence="6 7" key="1">
    <citation type="journal article" date="2018" name="Proc. R. Soc. B">
        <title>A non-coding region near Follistatin controls head colour polymorphism in the Gouldian finch.</title>
        <authorList>
            <person name="Toomey M.B."/>
            <person name="Marques C.I."/>
            <person name="Andrade P."/>
            <person name="Araujo P.M."/>
            <person name="Sabatino S."/>
            <person name="Gazda M.A."/>
            <person name="Afonso S."/>
            <person name="Lopes R.J."/>
            <person name="Corbo J.C."/>
            <person name="Carneiro M."/>
        </authorList>
    </citation>
    <scope>NUCLEOTIDE SEQUENCE [LARGE SCALE GENOMIC DNA]</scope>
    <source>
        <strain evidence="6">Red01</strain>
        <tissue evidence="6">Muscle</tissue>
    </source>
</reference>
<dbReference type="SMART" id="SM00325">
    <property type="entry name" value="RhoGEF"/>
    <property type="match status" value="1"/>
</dbReference>
<dbReference type="SUPFAM" id="SSF48065">
    <property type="entry name" value="DBL homology domain (DH-domain)"/>
    <property type="match status" value="1"/>
</dbReference>
<feature type="domain" description="DH" evidence="4">
    <location>
        <begin position="100"/>
        <end position="286"/>
    </location>
</feature>
<accession>A0A3L8S5C5</accession>
<dbReference type="InterPro" id="IPR023578">
    <property type="entry name" value="Ras_GEF_dom_sf"/>
</dbReference>